<proteinExistence type="predicted"/>
<protein>
    <recommendedName>
        <fullName evidence="3">ABC transporter ATPase</fullName>
    </recommendedName>
</protein>
<organism evidence="1 2">
    <name type="scientific">Fluviicola chungangensis</name>
    <dbReference type="NCBI Taxonomy" id="2597671"/>
    <lineage>
        <taxon>Bacteria</taxon>
        <taxon>Pseudomonadati</taxon>
        <taxon>Bacteroidota</taxon>
        <taxon>Flavobacteriia</taxon>
        <taxon>Flavobacteriales</taxon>
        <taxon>Crocinitomicaceae</taxon>
        <taxon>Fluviicola</taxon>
    </lineage>
</organism>
<dbReference type="OrthoDB" id="978691at2"/>
<dbReference type="EMBL" id="VLPL01000001">
    <property type="protein sequence ID" value="TSJ47641.1"/>
    <property type="molecule type" value="Genomic_DNA"/>
</dbReference>
<gene>
    <name evidence="1" type="ORF">FO442_00510</name>
</gene>
<sequence length="151" mass="17396">MIPFDTLQDQAKLWSYQSDRLLTDTEVQWIHEQLGPFLEEWAAHGTKLKAYGEVMNHAHLILAVDESAHNASGCSIDTSVRFIKQLEKELGISFFNRLKMLTLSDGQFKYVDYADLDRLPEETIVFNNTVSNVGEFKNFWKSPVKKIISQQ</sequence>
<dbReference type="AlphaFoldDB" id="A0A556N6B8"/>
<keyword evidence="2" id="KW-1185">Reference proteome</keyword>
<accession>A0A556N6B8</accession>
<dbReference type="RefSeq" id="WP_144331177.1">
    <property type="nucleotide sequence ID" value="NZ_VLPL01000001.1"/>
</dbReference>
<reference evidence="1 2" key="1">
    <citation type="submission" date="2019-07" db="EMBL/GenBank/DDBJ databases">
        <authorList>
            <person name="Huq M.A."/>
        </authorList>
    </citation>
    <scope>NUCLEOTIDE SEQUENCE [LARGE SCALE GENOMIC DNA]</scope>
    <source>
        <strain evidence="1 2">MAH-3</strain>
    </source>
</reference>
<dbReference type="Proteomes" id="UP000316008">
    <property type="component" value="Unassembled WGS sequence"/>
</dbReference>
<evidence type="ECO:0008006" key="3">
    <source>
        <dbReference type="Google" id="ProtNLM"/>
    </source>
</evidence>
<name>A0A556N6B8_9FLAO</name>
<comment type="caution">
    <text evidence="1">The sequence shown here is derived from an EMBL/GenBank/DDBJ whole genome shotgun (WGS) entry which is preliminary data.</text>
</comment>
<evidence type="ECO:0000313" key="1">
    <source>
        <dbReference type="EMBL" id="TSJ47641.1"/>
    </source>
</evidence>
<evidence type="ECO:0000313" key="2">
    <source>
        <dbReference type="Proteomes" id="UP000316008"/>
    </source>
</evidence>